<dbReference type="InterPro" id="IPR004104">
    <property type="entry name" value="Gfo/Idh/MocA-like_OxRdtase_C"/>
</dbReference>
<dbReference type="Gene3D" id="3.40.50.720">
    <property type="entry name" value="NAD(P)-binding Rossmann-like Domain"/>
    <property type="match status" value="1"/>
</dbReference>
<dbReference type="InterPro" id="IPR051450">
    <property type="entry name" value="Gfo/Idh/MocA_Oxidoreductases"/>
</dbReference>
<keyword evidence="4" id="KW-1185">Reference proteome</keyword>
<reference evidence="3 4" key="1">
    <citation type="journal article" date="2023" name="Sci. Data">
        <title>Genome assembly of the Korean intertidal mud-creeper Batillaria attramentaria.</title>
        <authorList>
            <person name="Patra A.K."/>
            <person name="Ho P.T."/>
            <person name="Jun S."/>
            <person name="Lee S.J."/>
            <person name="Kim Y."/>
            <person name="Won Y.J."/>
        </authorList>
    </citation>
    <scope>NUCLEOTIDE SEQUENCE [LARGE SCALE GENOMIC DNA]</scope>
    <source>
        <strain evidence="3">Wonlab-2016</strain>
    </source>
</reference>
<name>A0ABD0LFL6_9CAEN</name>
<dbReference type="InterPro" id="IPR036291">
    <property type="entry name" value="NAD(P)-bd_dom_sf"/>
</dbReference>
<dbReference type="EMBL" id="JACVVK020000054">
    <property type="protein sequence ID" value="KAK7497913.1"/>
    <property type="molecule type" value="Genomic_DNA"/>
</dbReference>
<dbReference type="SUPFAM" id="SSF55347">
    <property type="entry name" value="Glyceraldehyde-3-phosphate dehydrogenase-like, C-terminal domain"/>
    <property type="match status" value="1"/>
</dbReference>
<dbReference type="InterPro" id="IPR000683">
    <property type="entry name" value="Gfo/Idh/MocA-like_OxRdtase_N"/>
</dbReference>
<feature type="domain" description="Gfo/Idh/MocA-like oxidoreductase C-terminal" evidence="2">
    <location>
        <begin position="149"/>
        <end position="427"/>
    </location>
</feature>
<evidence type="ECO:0000313" key="3">
    <source>
        <dbReference type="EMBL" id="KAK7497913.1"/>
    </source>
</evidence>
<dbReference type="SUPFAM" id="SSF51735">
    <property type="entry name" value="NAD(P)-binding Rossmann-fold domains"/>
    <property type="match status" value="1"/>
</dbReference>
<dbReference type="AlphaFoldDB" id="A0ABD0LFL6"/>
<evidence type="ECO:0000313" key="4">
    <source>
        <dbReference type="Proteomes" id="UP001519460"/>
    </source>
</evidence>
<dbReference type="Proteomes" id="UP001519460">
    <property type="component" value="Unassembled WGS sequence"/>
</dbReference>
<dbReference type="Pfam" id="PF02894">
    <property type="entry name" value="GFO_IDH_MocA_C"/>
    <property type="match status" value="1"/>
</dbReference>
<gene>
    <name evidence="3" type="ORF">BaRGS_00010784</name>
</gene>
<accession>A0ABD0LFL6</accession>
<dbReference type="PANTHER" id="PTHR43377:SF2">
    <property type="entry name" value="BINDING ROSSMANN FOLD OXIDOREDUCTASE, PUTATIVE (AFU_ORTHOLOGUE AFUA_4G00560)-RELATED"/>
    <property type="match status" value="1"/>
</dbReference>
<organism evidence="3 4">
    <name type="scientific">Batillaria attramentaria</name>
    <dbReference type="NCBI Taxonomy" id="370345"/>
    <lineage>
        <taxon>Eukaryota</taxon>
        <taxon>Metazoa</taxon>
        <taxon>Spiralia</taxon>
        <taxon>Lophotrochozoa</taxon>
        <taxon>Mollusca</taxon>
        <taxon>Gastropoda</taxon>
        <taxon>Caenogastropoda</taxon>
        <taxon>Sorbeoconcha</taxon>
        <taxon>Cerithioidea</taxon>
        <taxon>Batillariidae</taxon>
        <taxon>Batillaria</taxon>
    </lineage>
</organism>
<dbReference type="Pfam" id="PF01408">
    <property type="entry name" value="GFO_IDH_MocA"/>
    <property type="match status" value="1"/>
</dbReference>
<dbReference type="PANTHER" id="PTHR43377">
    <property type="entry name" value="BILIVERDIN REDUCTASE A"/>
    <property type="match status" value="1"/>
</dbReference>
<proteinExistence type="predicted"/>
<feature type="domain" description="Gfo/Idh/MocA-like oxidoreductase N-terminal" evidence="1">
    <location>
        <begin position="15"/>
        <end position="135"/>
    </location>
</feature>
<evidence type="ECO:0008006" key="5">
    <source>
        <dbReference type="Google" id="ProtNLM"/>
    </source>
</evidence>
<comment type="caution">
    <text evidence="3">The sequence shown here is derived from an EMBL/GenBank/DDBJ whole genome shotgun (WGS) entry which is preliminary data.</text>
</comment>
<evidence type="ECO:0000259" key="1">
    <source>
        <dbReference type="Pfam" id="PF01408"/>
    </source>
</evidence>
<sequence length="429" mass="47765">MTSPASAESDGKPVTCMVIGGGNRGYGYSKYAKAFPAEFKIVGVAEPRDFYRQRLQDEHQIPQGSVFKDWRDAANKDKFADCVIIATPDREHKGPAIALAKKGYHILLEKPMAVTEEECREIVTACKENNTLLAVCHVLRYSPWAKKLKEIIDSGEIGDVVNIQHTEPVGYWHFAHSFVRGNWRNESESACSLLAKCCHDVDLLCHWMSPQKCIRVSSFGSVSHFKKSDKPKDAGDRCMDCKIERDCPYSAKKIYLDLVKQGHVGWPLKVIAEVPDIESVTDALKNGPYGRCVYECDNDVMSHQVTNFQFDNGATASLTMVAFTSRLCAREVKVYGTKGEITCDAGYLPKLKVFNFLTECTREVECRSESAGVLGGHGGADYHLMRSFVGALRSGNRELIQTGSDETLASHLLVFAAEKARKENRVVEF</sequence>
<evidence type="ECO:0000259" key="2">
    <source>
        <dbReference type="Pfam" id="PF02894"/>
    </source>
</evidence>
<protein>
    <recommendedName>
        <fullName evidence="5">Oxidoreductase</fullName>
    </recommendedName>
</protein>
<dbReference type="Gene3D" id="3.30.360.10">
    <property type="entry name" value="Dihydrodipicolinate Reductase, domain 2"/>
    <property type="match status" value="1"/>
</dbReference>